<organism evidence="2 3">
    <name type="scientific">Nocardiopsis sinuspersici</name>
    <dbReference type="NCBI Taxonomy" id="501010"/>
    <lineage>
        <taxon>Bacteria</taxon>
        <taxon>Bacillati</taxon>
        <taxon>Actinomycetota</taxon>
        <taxon>Actinomycetes</taxon>
        <taxon>Streptosporangiales</taxon>
        <taxon>Nocardiopsidaceae</taxon>
        <taxon>Nocardiopsis</taxon>
    </lineage>
</organism>
<feature type="region of interest" description="Disordered" evidence="1">
    <location>
        <begin position="50"/>
        <end position="80"/>
    </location>
</feature>
<proteinExistence type="predicted"/>
<sequence>MLGGNRPMLRGDGIVRVHWVLGTDRLRAVCHCGADRLFDDPVALWDWVLAHPEGHGPGPGDGRGPANPGSAAPEPVSAGG</sequence>
<evidence type="ECO:0000313" key="3">
    <source>
        <dbReference type="Proteomes" id="UP000584931"/>
    </source>
</evidence>
<name>A0A7Y9XB49_9ACTN</name>
<evidence type="ECO:0000313" key="2">
    <source>
        <dbReference type="EMBL" id="NYH51580.1"/>
    </source>
</evidence>
<evidence type="ECO:0000256" key="1">
    <source>
        <dbReference type="SAM" id="MobiDB-lite"/>
    </source>
</evidence>
<gene>
    <name evidence="2" type="ORF">HNR06_001169</name>
</gene>
<protein>
    <submittedName>
        <fullName evidence="2">Uncharacterized protein</fullName>
    </submittedName>
</protein>
<dbReference type="RefSeq" id="WP_218908649.1">
    <property type="nucleotide sequence ID" value="NZ_JACCHL010000001.1"/>
</dbReference>
<dbReference type="Proteomes" id="UP000584931">
    <property type="component" value="Unassembled WGS sequence"/>
</dbReference>
<dbReference type="EMBL" id="JACCHL010000001">
    <property type="protein sequence ID" value="NYH51580.1"/>
    <property type="molecule type" value="Genomic_DNA"/>
</dbReference>
<accession>A0A7Y9XB49</accession>
<dbReference type="AlphaFoldDB" id="A0A7Y9XB49"/>
<comment type="caution">
    <text evidence="2">The sequence shown here is derived from an EMBL/GenBank/DDBJ whole genome shotgun (WGS) entry which is preliminary data.</text>
</comment>
<reference evidence="2 3" key="1">
    <citation type="submission" date="2020-07" db="EMBL/GenBank/DDBJ databases">
        <title>Sequencing the genomes of 1000 actinobacteria strains.</title>
        <authorList>
            <person name="Klenk H.-P."/>
        </authorList>
    </citation>
    <scope>NUCLEOTIDE SEQUENCE [LARGE SCALE GENOMIC DNA]</scope>
    <source>
        <strain evidence="2 3">DSM 45278</strain>
    </source>
</reference>